<dbReference type="EMBL" id="JAHRIO010022796">
    <property type="protein sequence ID" value="MEQ2166141.1"/>
    <property type="molecule type" value="Genomic_DNA"/>
</dbReference>
<feature type="compositionally biased region" description="Polar residues" evidence="1">
    <location>
        <begin position="88"/>
        <end position="102"/>
    </location>
</feature>
<proteinExistence type="predicted"/>
<protein>
    <submittedName>
        <fullName evidence="2">Uncharacterized protein</fullName>
    </submittedName>
</protein>
<dbReference type="Proteomes" id="UP001476798">
    <property type="component" value="Unassembled WGS sequence"/>
</dbReference>
<feature type="compositionally biased region" description="Basic and acidic residues" evidence="1">
    <location>
        <begin position="37"/>
        <end position="47"/>
    </location>
</feature>
<accession>A0ABV0N470</accession>
<reference evidence="2 3" key="1">
    <citation type="submission" date="2021-06" db="EMBL/GenBank/DDBJ databases">
        <authorList>
            <person name="Palmer J.M."/>
        </authorList>
    </citation>
    <scope>NUCLEOTIDE SEQUENCE [LARGE SCALE GENOMIC DNA]</scope>
    <source>
        <strain evidence="2 3">GA_2019</strain>
        <tissue evidence="2">Muscle</tissue>
    </source>
</reference>
<sequence>MLAQLDVQRLKGSPTCSEEEHRHNAVVLSLLPPAEGNEGHQKCHQGSDRAGPQEHQGGNLPLHAASSAGCRASDWEQDAQRDREKCSAVTQAGLSRATTSRQSARKTQSRAISLKGRNT</sequence>
<keyword evidence="3" id="KW-1185">Reference proteome</keyword>
<feature type="compositionally biased region" description="Polar residues" evidence="1">
    <location>
        <begin position="109"/>
        <end position="119"/>
    </location>
</feature>
<evidence type="ECO:0000313" key="3">
    <source>
        <dbReference type="Proteomes" id="UP001476798"/>
    </source>
</evidence>
<feature type="region of interest" description="Disordered" evidence="1">
    <location>
        <begin position="1"/>
        <end position="119"/>
    </location>
</feature>
<evidence type="ECO:0000313" key="2">
    <source>
        <dbReference type="EMBL" id="MEQ2166141.1"/>
    </source>
</evidence>
<comment type="caution">
    <text evidence="2">The sequence shown here is derived from an EMBL/GenBank/DDBJ whole genome shotgun (WGS) entry which is preliminary data.</text>
</comment>
<gene>
    <name evidence="2" type="ORF">GOODEAATRI_024706</name>
</gene>
<organism evidence="2 3">
    <name type="scientific">Goodea atripinnis</name>
    <dbReference type="NCBI Taxonomy" id="208336"/>
    <lineage>
        <taxon>Eukaryota</taxon>
        <taxon>Metazoa</taxon>
        <taxon>Chordata</taxon>
        <taxon>Craniata</taxon>
        <taxon>Vertebrata</taxon>
        <taxon>Euteleostomi</taxon>
        <taxon>Actinopterygii</taxon>
        <taxon>Neopterygii</taxon>
        <taxon>Teleostei</taxon>
        <taxon>Neoteleostei</taxon>
        <taxon>Acanthomorphata</taxon>
        <taxon>Ovalentaria</taxon>
        <taxon>Atherinomorphae</taxon>
        <taxon>Cyprinodontiformes</taxon>
        <taxon>Goodeidae</taxon>
        <taxon>Goodea</taxon>
    </lineage>
</organism>
<name>A0ABV0N470_9TELE</name>
<evidence type="ECO:0000256" key="1">
    <source>
        <dbReference type="SAM" id="MobiDB-lite"/>
    </source>
</evidence>